<dbReference type="EMBL" id="CP131059">
    <property type="protein sequence ID" value="WNY22791.1"/>
    <property type="molecule type" value="Genomic_DNA"/>
</dbReference>
<dbReference type="Gene3D" id="3.20.130.10">
    <property type="entry name" value="Fe-S hydro-lyase, tartrate dehydratase beta-type, catalytic domain"/>
    <property type="match status" value="1"/>
</dbReference>
<dbReference type="NCBIfam" id="TIGR00723">
    <property type="entry name" value="ttdB_fumA_fumB"/>
    <property type="match status" value="1"/>
</dbReference>
<dbReference type="PANTHER" id="PTHR43351">
    <property type="entry name" value="L(+)-TARTRATE DEHYDRATASE SUBUNIT BETA"/>
    <property type="match status" value="1"/>
</dbReference>
<gene>
    <name evidence="5" type="ORF">MmiHf6_00760</name>
</gene>
<accession>A0AA96ZT55</accession>
<name>A0AA96ZT55_9EURY</name>
<feature type="compositionally biased region" description="Low complexity" evidence="3">
    <location>
        <begin position="7"/>
        <end position="33"/>
    </location>
</feature>
<dbReference type="InterPro" id="IPR004647">
    <property type="entry name" value="Fe-S_hydro-lyase_TtdB-typ_cat"/>
</dbReference>
<comment type="similarity">
    <text evidence="1">Belongs to the class-I fumarase family.</text>
</comment>
<evidence type="ECO:0000256" key="3">
    <source>
        <dbReference type="SAM" id="MobiDB-lite"/>
    </source>
</evidence>
<dbReference type="InterPro" id="IPR036660">
    <property type="entry name" value="Fe-S_hydroAse_TtdB_cat_sf"/>
</dbReference>
<dbReference type="NCBIfam" id="NF004708">
    <property type="entry name" value="PRK06043.1"/>
    <property type="match status" value="1"/>
</dbReference>
<organism evidence="5 6">
    <name type="scientific">Methanimicrococcus hongohii</name>
    <dbReference type="NCBI Taxonomy" id="3028295"/>
    <lineage>
        <taxon>Archaea</taxon>
        <taxon>Methanobacteriati</taxon>
        <taxon>Methanobacteriota</taxon>
        <taxon>Stenosarchaea group</taxon>
        <taxon>Methanomicrobia</taxon>
        <taxon>Methanosarcinales</taxon>
        <taxon>Methanosarcinaceae</taxon>
        <taxon>Methanimicrococcus</taxon>
    </lineage>
</organism>
<dbReference type="KEGG" id="mehf:MmiHf6_00760"/>
<dbReference type="PANTHER" id="PTHR43351:SF2">
    <property type="entry name" value="L(+)-TARTRATE DEHYDRATASE SUBUNIT BETA-RELATED"/>
    <property type="match status" value="1"/>
</dbReference>
<evidence type="ECO:0000313" key="5">
    <source>
        <dbReference type="EMBL" id="WNY22791.1"/>
    </source>
</evidence>
<dbReference type="AlphaFoldDB" id="A0AA96ZT55"/>
<dbReference type="GeneID" id="85194498"/>
<feature type="domain" description="Fe-S hydro-lyase tartrate dehydratase beta-type catalytic" evidence="4">
    <location>
        <begin position="12"/>
        <end position="210"/>
    </location>
</feature>
<keyword evidence="2" id="KW-0456">Lyase</keyword>
<dbReference type="RefSeq" id="WP_316557749.1">
    <property type="nucleotide sequence ID" value="NZ_CP131059.1"/>
</dbReference>
<sequence length="224" mass="24400">MSAPLQTPSKTSSKASSEAPETSSEAPETSSKTHYLKTPLSESDIVDINAGDVVYISGTIYTARDEAHLRILEYDSENKALPFDLSGAAIYHCGPVMEKSENGWRAVAAGPTTSDRMTQMTPAVLKNHDIRVLIGKGGMEGLAETMREQKCIYLSYTGGCAALAVDMIRQVKGVSWEDLGMPEAVWELYVENFGPLIVGIDVKGNDLFKAVKEKAILSFQEQFE</sequence>
<evidence type="ECO:0000256" key="2">
    <source>
        <dbReference type="ARBA" id="ARBA00023239"/>
    </source>
</evidence>
<keyword evidence="6" id="KW-1185">Reference proteome</keyword>
<evidence type="ECO:0000313" key="6">
    <source>
        <dbReference type="Proteomes" id="UP001302978"/>
    </source>
</evidence>
<reference evidence="5 6" key="1">
    <citation type="submission" date="2023-07" db="EMBL/GenBank/DDBJ databases">
        <title>Closed genoem sequence of Methanomicrococcus sp. Hf6.</title>
        <authorList>
            <person name="Poehlein A."/>
            <person name="Protasov E."/>
            <person name="Platt K."/>
            <person name="Reeh H."/>
            <person name="Daniel R."/>
            <person name="Brune A."/>
        </authorList>
    </citation>
    <scope>NUCLEOTIDE SEQUENCE [LARGE SCALE GENOMIC DNA]</scope>
    <source>
        <strain evidence="5 6">Hf6</strain>
    </source>
</reference>
<protein>
    <recommendedName>
        <fullName evidence="4">Fe-S hydro-lyase tartrate dehydratase beta-type catalytic domain-containing protein</fullName>
    </recommendedName>
</protein>
<evidence type="ECO:0000259" key="4">
    <source>
        <dbReference type="Pfam" id="PF05683"/>
    </source>
</evidence>
<dbReference type="SUPFAM" id="SSF117457">
    <property type="entry name" value="FumA C-terminal domain-like"/>
    <property type="match status" value="1"/>
</dbReference>
<feature type="region of interest" description="Disordered" evidence="3">
    <location>
        <begin position="1"/>
        <end position="35"/>
    </location>
</feature>
<dbReference type="Proteomes" id="UP001302978">
    <property type="component" value="Chromosome"/>
</dbReference>
<evidence type="ECO:0000256" key="1">
    <source>
        <dbReference type="ARBA" id="ARBA00008876"/>
    </source>
</evidence>
<dbReference type="GO" id="GO:0016836">
    <property type="term" value="F:hydro-lyase activity"/>
    <property type="evidence" value="ECO:0007669"/>
    <property type="project" value="InterPro"/>
</dbReference>
<dbReference type="Pfam" id="PF05683">
    <property type="entry name" value="Fumerase_C"/>
    <property type="match status" value="1"/>
</dbReference>
<proteinExistence type="inferred from homology"/>